<dbReference type="OrthoDB" id="9787732at2"/>
<proteinExistence type="predicted"/>
<comment type="subcellular location">
    <subcellularLocation>
        <location evidence="1">Membrane</location>
        <topology evidence="1">Multi-pass membrane protein</topology>
    </subcellularLocation>
</comment>
<keyword evidence="8" id="KW-1185">Reference proteome</keyword>
<keyword evidence="4 5" id="KW-0472">Membrane</keyword>
<dbReference type="eggNOG" id="COG1714">
    <property type="taxonomic scope" value="Bacteria"/>
</dbReference>
<feature type="transmembrane region" description="Helical" evidence="5">
    <location>
        <begin position="30"/>
        <end position="49"/>
    </location>
</feature>
<dbReference type="Proteomes" id="UP000006334">
    <property type="component" value="Unassembled WGS sequence"/>
</dbReference>
<dbReference type="STRING" id="1127673.GLIP_0127"/>
<dbReference type="Pfam" id="PF06271">
    <property type="entry name" value="RDD"/>
    <property type="match status" value="1"/>
</dbReference>
<dbReference type="PANTHER" id="PTHR38480:SF1">
    <property type="entry name" value="SLR0254 PROTEIN"/>
    <property type="match status" value="1"/>
</dbReference>
<feature type="transmembrane region" description="Helical" evidence="5">
    <location>
        <begin position="56"/>
        <end position="75"/>
    </location>
</feature>
<comment type="caution">
    <text evidence="7">The sequence shown here is derived from an EMBL/GenBank/DDBJ whole genome shotgun (WGS) entry which is preliminary data.</text>
</comment>
<feature type="domain" description="RDD" evidence="6">
    <location>
        <begin position="22"/>
        <end position="142"/>
    </location>
</feature>
<keyword evidence="2 5" id="KW-0812">Transmembrane</keyword>
<sequence length="226" mass="24685">MKIDNQINLETAEGIDIQLTPAGIGVRTLAFVYDLLIRVVIVAAAAIALSFAGKMGIGLILIVVFLVEWFYPVVFEITKGQTPGKKSFGLTVVYDNGLPVNLAGSLIRNLFRAADFLPAFYLLGGVCMLLSSHNKRVGDYIGGTMVVYKEAPIRMSYFSFDKQQKVDIKLDEETQKSVIAFAERSKTLSPQRQQELADIMSPITQVTGPEAISHLKSIAANLVGKT</sequence>
<gene>
    <name evidence="7" type="ORF">GLIP_0127</name>
</gene>
<dbReference type="InterPro" id="IPR010432">
    <property type="entry name" value="RDD"/>
</dbReference>
<organism evidence="7 8">
    <name type="scientific">Aliiglaciecola lipolytica E3</name>
    <dbReference type="NCBI Taxonomy" id="1127673"/>
    <lineage>
        <taxon>Bacteria</taxon>
        <taxon>Pseudomonadati</taxon>
        <taxon>Pseudomonadota</taxon>
        <taxon>Gammaproteobacteria</taxon>
        <taxon>Alteromonadales</taxon>
        <taxon>Alteromonadaceae</taxon>
        <taxon>Aliiglaciecola</taxon>
    </lineage>
</organism>
<name>K6Y3F5_9ALTE</name>
<keyword evidence="3 5" id="KW-1133">Transmembrane helix</keyword>
<evidence type="ECO:0000259" key="6">
    <source>
        <dbReference type="Pfam" id="PF06271"/>
    </source>
</evidence>
<evidence type="ECO:0000256" key="4">
    <source>
        <dbReference type="ARBA" id="ARBA00023136"/>
    </source>
</evidence>
<dbReference type="GO" id="GO:0016020">
    <property type="term" value="C:membrane"/>
    <property type="evidence" value="ECO:0007669"/>
    <property type="project" value="UniProtKB-SubCell"/>
</dbReference>
<evidence type="ECO:0000256" key="2">
    <source>
        <dbReference type="ARBA" id="ARBA00022692"/>
    </source>
</evidence>
<evidence type="ECO:0000313" key="7">
    <source>
        <dbReference type="EMBL" id="GAC12782.1"/>
    </source>
</evidence>
<dbReference type="PANTHER" id="PTHR38480">
    <property type="entry name" value="SLR0254 PROTEIN"/>
    <property type="match status" value="1"/>
</dbReference>
<evidence type="ECO:0000256" key="5">
    <source>
        <dbReference type="SAM" id="Phobius"/>
    </source>
</evidence>
<accession>K6Y3F5</accession>
<reference evidence="7 8" key="1">
    <citation type="journal article" date="2017" name="Antonie Van Leeuwenhoek">
        <title>Rhizobium rhizosphaerae sp. nov., a novel species isolated from rice rhizosphere.</title>
        <authorList>
            <person name="Zhao J.J."/>
            <person name="Zhang J."/>
            <person name="Zhang R.J."/>
            <person name="Zhang C.W."/>
            <person name="Yin H.Q."/>
            <person name="Zhang X.X."/>
        </authorList>
    </citation>
    <scope>NUCLEOTIDE SEQUENCE [LARGE SCALE GENOMIC DNA]</scope>
    <source>
        <strain evidence="7 8">E3</strain>
    </source>
</reference>
<protein>
    <recommendedName>
        <fullName evidence="6">RDD domain-containing protein</fullName>
    </recommendedName>
</protein>
<dbReference type="EMBL" id="BAEN01000004">
    <property type="protein sequence ID" value="GAC12782.1"/>
    <property type="molecule type" value="Genomic_DNA"/>
</dbReference>
<evidence type="ECO:0000256" key="3">
    <source>
        <dbReference type="ARBA" id="ARBA00022989"/>
    </source>
</evidence>
<evidence type="ECO:0000256" key="1">
    <source>
        <dbReference type="ARBA" id="ARBA00004141"/>
    </source>
</evidence>
<dbReference type="RefSeq" id="WP_008842602.1">
    <property type="nucleotide sequence ID" value="NZ_BAEN01000004.1"/>
</dbReference>
<evidence type="ECO:0000313" key="8">
    <source>
        <dbReference type="Proteomes" id="UP000006334"/>
    </source>
</evidence>
<dbReference type="AlphaFoldDB" id="K6Y3F5"/>